<name>A0A2I0KQ98_PUNGR</name>
<dbReference type="AlphaFoldDB" id="A0A2I0KQ98"/>
<organism evidence="1 2">
    <name type="scientific">Punica granatum</name>
    <name type="common">Pomegranate</name>
    <dbReference type="NCBI Taxonomy" id="22663"/>
    <lineage>
        <taxon>Eukaryota</taxon>
        <taxon>Viridiplantae</taxon>
        <taxon>Streptophyta</taxon>
        <taxon>Embryophyta</taxon>
        <taxon>Tracheophyta</taxon>
        <taxon>Spermatophyta</taxon>
        <taxon>Magnoliopsida</taxon>
        <taxon>eudicotyledons</taxon>
        <taxon>Gunneridae</taxon>
        <taxon>Pentapetalae</taxon>
        <taxon>rosids</taxon>
        <taxon>malvids</taxon>
        <taxon>Myrtales</taxon>
        <taxon>Lythraceae</taxon>
        <taxon>Punica</taxon>
    </lineage>
</organism>
<gene>
    <name evidence="1" type="ORF">CRG98_008907</name>
</gene>
<sequence length="79" mass="8941">MVVVMVEVMGVRLRRGVKEMLGVVEKVGHSGGRLSLPTMKSSIVILIQLHHFLYVESPHTRSATFFNKLRLDDVTAKYM</sequence>
<accession>A0A2I0KQ98</accession>
<dbReference type="Proteomes" id="UP000233551">
    <property type="component" value="Unassembled WGS sequence"/>
</dbReference>
<reference evidence="1 2" key="1">
    <citation type="submission" date="2017-11" db="EMBL/GenBank/DDBJ databases">
        <title>De-novo sequencing of pomegranate (Punica granatum L.) genome.</title>
        <authorList>
            <person name="Akparov Z."/>
            <person name="Amiraslanov A."/>
            <person name="Hajiyeva S."/>
            <person name="Abbasov M."/>
            <person name="Kaur K."/>
            <person name="Hamwieh A."/>
            <person name="Solovyev V."/>
            <person name="Salamov A."/>
            <person name="Braich B."/>
            <person name="Kosarev P."/>
            <person name="Mahmoud A."/>
            <person name="Hajiyev E."/>
            <person name="Babayeva S."/>
            <person name="Izzatullayeva V."/>
            <person name="Mammadov A."/>
            <person name="Mammadov A."/>
            <person name="Sharifova S."/>
            <person name="Ojaghi J."/>
            <person name="Eynullazada K."/>
            <person name="Bayramov B."/>
            <person name="Abdulazimova A."/>
            <person name="Shahmuradov I."/>
        </authorList>
    </citation>
    <scope>NUCLEOTIDE SEQUENCE [LARGE SCALE GENOMIC DNA]</scope>
    <source>
        <strain evidence="2">cv. AG2017</strain>
        <tissue evidence="1">Leaf</tissue>
    </source>
</reference>
<evidence type="ECO:0000313" key="1">
    <source>
        <dbReference type="EMBL" id="PKI70674.1"/>
    </source>
</evidence>
<comment type="caution">
    <text evidence="1">The sequence shown here is derived from an EMBL/GenBank/DDBJ whole genome shotgun (WGS) entry which is preliminary data.</text>
</comment>
<proteinExistence type="predicted"/>
<keyword evidence="2" id="KW-1185">Reference proteome</keyword>
<dbReference type="EMBL" id="PGOL01000434">
    <property type="protein sequence ID" value="PKI70674.1"/>
    <property type="molecule type" value="Genomic_DNA"/>
</dbReference>
<evidence type="ECO:0000313" key="2">
    <source>
        <dbReference type="Proteomes" id="UP000233551"/>
    </source>
</evidence>
<protein>
    <submittedName>
        <fullName evidence="1">Uncharacterized protein</fullName>
    </submittedName>
</protein>